<dbReference type="EMBL" id="AYRZ02000006">
    <property type="protein sequence ID" value="PHT78799.1"/>
    <property type="molecule type" value="Genomic_DNA"/>
</dbReference>
<dbReference type="CDD" id="cd00038">
    <property type="entry name" value="CAP_ED"/>
    <property type="match status" value="2"/>
</dbReference>
<protein>
    <recommendedName>
        <fullName evidence="14">Potassium channel</fullName>
    </recommendedName>
</protein>
<evidence type="ECO:0000256" key="1">
    <source>
        <dbReference type="ARBA" id="ARBA00004141"/>
    </source>
</evidence>
<dbReference type="SMART" id="SM00248">
    <property type="entry name" value="ANK"/>
    <property type="match status" value="6"/>
</dbReference>
<keyword evidence="8 14" id="KW-0630">Potassium</keyword>
<reference evidence="16 17" key="2">
    <citation type="journal article" date="2017" name="Genome Biol.">
        <title>New reference genome sequences of hot pepper reveal the massive evolution of plant disease-resistance genes by retroduplication.</title>
        <authorList>
            <person name="Kim S."/>
            <person name="Park J."/>
            <person name="Yeom S.I."/>
            <person name="Kim Y.M."/>
            <person name="Seo E."/>
            <person name="Kim K.T."/>
            <person name="Kim M.S."/>
            <person name="Lee J.M."/>
            <person name="Cheong K."/>
            <person name="Shin H.S."/>
            <person name="Kim S.B."/>
            <person name="Han K."/>
            <person name="Lee J."/>
            <person name="Park M."/>
            <person name="Lee H.A."/>
            <person name="Lee H.Y."/>
            <person name="Lee Y."/>
            <person name="Oh S."/>
            <person name="Lee J.H."/>
            <person name="Choi E."/>
            <person name="Choi E."/>
            <person name="Lee S.E."/>
            <person name="Jeon J."/>
            <person name="Kim H."/>
            <person name="Choi G."/>
            <person name="Song H."/>
            <person name="Lee J."/>
            <person name="Lee S.C."/>
            <person name="Kwon J.K."/>
            <person name="Lee H.Y."/>
            <person name="Koo N."/>
            <person name="Hong Y."/>
            <person name="Kim R.W."/>
            <person name="Kang W.H."/>
            <person name="Huh J.H."/>
            <person name="Kang B.C."/>
            <person name="Yang T.J."/>
            <person name="Lee Y.H."/>
            <person name="Bennetzen J.L."/>
            <person name="Choi D."/>
        </authorList>
    </citation>
    <scope>NUCLEOTIDE SEQUENCE [LARGE SCALE GENOMIC DNA]</scope>
    <source>
        <strain evidence="17">cv. CM334</strain>
    </source>
</reference>
<evidence type="ECO:0000256" key="9">
    <source>
        <dbReference type="ARBA" id="ARBA00022989"/>
    </source>
</evidence>
<evidence type="ECO:0000256" key="11">
    <source>
        <dbReference type="ARBA" id="ARBA00023136"/>
    </source>
</evidence>
<evidence type="ECO:0000256" key="10">
    <source>
        <dbReference type="ARBA" id="ARBA00023065"/>
    </source>
</evidence>
<name>A0A2G2ZA01_CAPAN</name>
<comment type="caution">
    <text evidence="16">The sequence shown here is derived from an EMBL/GenBank/DDBJ whole genome shotgun (WGS) entry which is preliminary data.</text>
</comment>
<keyword evidence="7 14" id="KW-0851">Voltage-gated channel</keyword>
<comment type="domain">
    <text evidence="14">The segment S4 is probably the voltage-sensor and is characterized by a series of positively charged amino acids. The pore-forming region H5 is enclosed by the transmembrane segments S5 and S6 in the Shaker-type (1P/6TM) and contains the GYGD signature motif which seems to be involved in potassium selectivity.</text>
</comment>
<evidence type="ECO:0000256" key="8">
    <source>
        <dbReference type="ARBA" id="ARBA00022958"/>
    </source>
</evidence>
<keyword evidence="10 14" id="KW-0406">Ion transport</keyword>
<dbReference type="Gramene" id="PHT78799">
    <property type="protein sequence ID" value="PHT78799"/>
    <property type="gene ID" value="T459_16851"/>
</dbReference>
<keyword evidence="12 14" id="KW-0407">Ion channel</keyword>
<feature type="repeat" description="ANK" evidence="13">
    <location>
        <begin position="382"/>
        <end position="414"/>
    </location>
</feature>
<dbReference type="Gene3D" id="2.60.120.10">
    <property type="entry name" value="Jelly Rolls"/>
    <property type="match status" value="2"/>
</dbReference>
<accession>A0A2G2ZA01</accession>
<dbReference type="InterPro" id="IPR002110">
    <property type="entry name" value="Ankyrin_rpt"/>
</dbReference>
<organism evidence="16 17">
    <name type="scientific">Capsicum annuum</name>
    <name type="common">Capsicum pepper</name>
    <dbReference type="NCBI Taxonomy" id="4072"/>
    <lineage>
        <taxon>Eukaryota</taxon>
        <taxon>Viridiplantae</taxon>
        <taxon>Streptophyta</taxon>
        <taxon>Embryophyta</taxon>
        <taxon>Tracheophyta</taxon>
        <taxon>Spermatophyta</taxon>
        <taxon>Magnoliopsida</taxon>
        <taxon>eudicotyledons</taxon>
        <taxon>Gunneridae</taxon>
        <taxon>Pentapetalae</taxon>
        <taxon>asterids</taxon>
        <taxon>lamiids</taxon>
        <taxon>Solanales</taxon>
        <taxon>Solanaceae</taxon>
        <taxon>Solanoideae</taxon>
        <taxon>Capsiceae</taxon>
        <taxon>Capsicum</taxon>
    </lineage>
</organism>
<feature type="domain" description="Cyclic nucleotide-binding" evidence="15">
    <location>
        <begin position="539"/>
        <end position="618"/>
    </location>
</feature>
<dbReference type="PROSITE" id="PS50088">
    <property type="entry name" value="ANK_REPEAT"/>
    <property type="match status" value="5"/>
</dbReference>
<dbReference type="PANTHER" id="PTHR45743:SF44">
    <property type="entry name" value="POTASSIUM CHANNEL"/>
    <property type="match status" value="1"/>
</dbReference>
<evidence type="ECO:0000259" key="15">
    <source>
        <dbReference type="PROSITE" id="PS50042"/>
    </source>
</evidence>
<keyword evidence="4 14" id="KW-0633">Potassium transport</keyword>
<keyword evidence="6 14" id="KW-0631">Potassium channel</keyword>
<evidence type="ECO:0000256" key="3">
    <source>
        <dbReference type="ARBA" id="ARBA00022448"/>
    </source>
</evidence>
<dbReference type="Pfam" id="PF00027">
    <property type="entry name" value="cNMP_binding"/>
    <property type="match status" value="1"/>
</dbReference>
<dbReference type="SMART" id="SM00100">
    <property type="entry name" value="cNMP"/>
    <property type="match status" value="1"/>
</dbReference>
<reference evidence="16 17" key="1">
    <citation type="journal article" date="2014" name="Nat. Genet.">
        <title>Genome sequence of the hot pepper provides insights into the evolution of pungency in Capsicum species.</title>
        <authorList>
            <person name="Kim S."/>
            <person name="Park M."/>
            <person name="Yeom S.I."/>
            <person name="Kim Y.M."/>
            <person name="Lee J.M."/>
            <person name="Lee H.A."/>
            <person name="Seo E."/>
            <person name="Choi J."/>
            <person name="Cheong K."/>
            <person name="Kim K.T."/>
            <person name="Jung K."/>
            <person name="Lee G.W."/>
            <person name="Oh S.K."/>
            <person name="Bae C."/>
            <person name="Kim S.B."/>
            <person name="Lee H.Y."/>
            <person name="Kim S.Y."/>
            <person name="Kim M.S."/>
            <person name="Kang B.C."/>
            <person name="Jo Y.D."/>
            <person name="Yang H.B."/>
            <person name="Jeong H.J."/>
            <person name="Kang W.H."/>
            <person name="Kwon J.K."/>
            <person name="Shin C."/>
            <person name="Lim J.Y."/>
            <person name="Park J.H."/>
            <person name="Huh J.H."/>
            <person name="Kim J.S."/>
            <person name="Kim B.D."/>
            <person name="Cohen O."/>
            <person name="Paran I."/>
            <person name="Suh M.C."/>
            <person name="Lee S.B."/>
            <person name="Kim Y.K."/>
            <person name="Shin Y."/>
            <person name="Noh S.J."/>
            <person name="Park J."/>
            <person name="Seo Y.S."/>
            <person name="Kwon S.Y."/>
            <person name="Kim H.A."/>
            <person name="Park J.M."/>
            <person name="Kim H.J."/>
            <person name="Choi S.B."/>
            <person name="Bosland P.W."/>
            <person name="Reeves G."/>
            <person name="Jo S.H."/>
            <person name="Lee B.W."/>
            <person name="Cho H.T."/>
            <person name="Choi H.S."/>
            <person name="Lee M.S."/>
            <person name="Yu Y."/>
            <person name="Do Choi Y."/>
            <person name="Park B.S."/>
            <person name="van Deynze A."/>
            <person name="Ashrafi H."/>
            <person name="Hill T."/>
            <person name="Kim W.T."/>
            <person name="Pai H.S."/>
            <person name="Ahn H.K."/>
            <person name="Yeam I."/>
            <person name="Giovannoni J.J."/>
            <person name="Rose J.K."/>
            <person name="Sorensen I."/>
            <person name="Lee S.J."/>
            <person name="Kim R.W."/>
            <person name="Choi I.Y."/>
            <person name="Choi B.S."/>
            <person name="Lim J.S."/>
            <person name="Lee Y.H."/>
            <person name="Choi D."/>
        </authorList>
    </citation>
    <scope>NUCLEOTIDE SEQUENCE [LARGE SCALE GENOMIC DNA]</scope>
    <source>
        <strain evidence="17">cv. CM334</strain>
    </source>
</reference>
<dbReference type="AlphaFoldDB" id="A0A2G2ZA01"/>
<evidence type="ECO:0000256" key="12">
    <source>
        <dbReference type="ARBA" id="ARBA00023303"/>
    </source>
</evidence>
<keyword evidence="13" id="KW-0040">ANK repeat</keyword>
<dbReference type="GO" id="GO:0005249">
    <property type="term" value="F:voltage-gated potassium channel activity"/>
    <property type="evidence" value="ECO:0007669"/>
    <property type="project" value="UniProtKB-UniRule"/>
</dbReference>
<evidence type="ECO:0000313" key="17">
    <source>
        <dbReference type="Proteomes" id="UP000222542"/>
    </source>
</evidence>
<dbReference type="InterPro" id="IPR014710">
    <property type="entry name" value="RmlC-like_jellyroll"/>
</dbReference>
<evidence type="ECO:0000256" key="13">
    <source>
        <dbReference type="PROSITE-ProRule" id="PRU00023"/>
    </source>
</evidence>
<keyword evidence="11" id="KW-0472">Membrane</keyword>
<comment type="similarity">
    <text evidence="2 14">Belongs to the potassium channel family. Plant (TC 1.A.1.4) subfamily.</text>
</comment>
<dbReference type="FunFam" id="2.60.120.10:FF:000074">
    <property type="entry name" value="Potassium channel KAT2"/>
    <property type="match status" value="1"/>
</dbReference>
<keyword evidence="5" id="KW-0812">Transmembrane</keyword>
<dbReference type="InterPro" id="IPR018490">
    <property type="entry name" value="cNMP-bd_dom_sf"/>
</dbReference>
<dbReference type="PROSITE" id="PS50042">
    <property type="entry name" value="CNMP_BINDING_3"/>
    <property type="match status" value="2"/>
</dbReference>
<evidence type="ECO:0000256" key="4">
    <source>
        <dbReference type="ARBA" id="ARBA00022538"/>
    </source>
</evidence>
<dbReference type="Gene3D" id="1.25.40.20">
    <property type="entry name" value="Ankyrin repeat-containing domain"/>
    <property type="match status" value="3"/>
</dbReference>
<evidence type="ECO:0000256" key="6">
    <source>
        <dbReference type="ARBA" id="ARBA00022826"/>
    </source>
</evidence>
<sequence>MLCLEAPILPPKKFNFSIPIGYLVDCLEFSEAFGIEANECWKMTLALCLLLGEFAEVTEKVEAADFEKLAKGLQIPSPLEIMDKALEKFRDDNAIAFSAYLIDNMTALIVKGSKTERYRDKMMDLLKYMNRNRLGRDIRNQIKGHLLLQYESAYTDAVVLQDIPISIRAKISQNLYQSYIENVPLFKGCSSEFISQVCVVLILDAVKFLQVTRVPGEVIMEQGNVVDQLYFIRHGVLEEVGLAKDGSEETVSLLEPNSSFGDISIICNIPQPYTVRVCELCRLIHIDKQSFSNILEIYFHDGRRILSNLLQGKESNLRMKQLESDIALHIGKHEVELALKLNSAAYHGDLHQLRHLAASRGYEDITSFLIQEGVDINAPDKFGNTPVLEAIKSGHDRVASLLVKEGALLNIENAGSFLCMVIERGIQIYYEDYCQTVLIRTPKTMISECHFMLLLLKDNTQWQGCFWEPVLLFSQRTGHSNLYLSQGKSTKEKSLMSVDVQFSWQFRRKIQLIFLQISQNLYQSYIENVPLFKGCSSKFISQVEEVSIAKDGSEETMTLLEPNSSFREISIACNIPQPYIVRVCELCRLIRIDKQSFSNILEIYFHDGRRILSNLLQHLAASRGYEDITSFLIQEGVDINALDKFGNTPLLEAIKSRHDRVASLLVKEEALLSIENTGSFLCMAIAKGDSDLLQRLLSNGVDPNTKDYDQRTPLYVAATQGQYSMAKLFLGTGASVFSKDRWRNTPVDEARVSGNKQMISLLEKAKSAQLSEFPDVPHEISDKLWPRKYTVFPFHPWESKDLSKHGVFLWIPQTIEELVGIRLSQTLLCETLLGVMVLYLIRLYVRMELYLIDSTLASDILFRRPER</sequence>
<dbReference type="PANTHER" id="PTHR45743">
    <property type="entry name" value="POTASSIUM CHANNEL AKT1"/>
    <property type="match status" value="1"/>
</dbReference>
<dbReference type="InterPro" id="IPR045319">
    <property type="entry name" value="KAT/AKT"/>
</dbReference>
<feature type="domain" description="Cyclic nucleotide-binding" evidence="15">
    <location>
        <begin position="185"/>
        <end position="312"/>
    </location>
</feature>
<dbReference type="InterPro" id="IPR000595">
    <property type="entry name" value="cNMP-bd_dom"/>
</dbReference>
<proteinExistence type="inferred from homology"/>
<feature type="repeat" description="ANK" evidence="13">
    <location>
        <begin position="709"/>
        <end position="741"/>
    </location>
</feature>
<dbReference type="STRING" id="4072.A0A2G2ZA01"/>
<evidence type="ECO:0000256" key="7">
    <source>
        <dbReference type="ARBA" id="ARBA00022882"/>
    </source>
</evidence>
<dbReference type="Pfam" id="PF12796">
    <property type="entry name" value="Ank_2"/>
    <property type="match status" value="2"/>
</dbReference>
<feature type="repeat" description="ANK" evidence="13">
    <location>
        <begin position="355"/>
        <end position="381"/>
    </location>
</feature>
<dbReference type="PROSITE" id="PS50297">
    <property type="entry name" value="ANK_REP_REGION"/>
    <property type="match status" value="4"/>
</dbReference>
<evidence type="ECO:0000256" key="2">
    <source>
        <dbReference type="ARBA" id="ARBA00007929"/>
    </source>
</evidence>
<comment type="function">
    <text evidence="14">Potassium channel.</text>
</comment>
<keyword evidence="3 14" id="KW-0813">Transport</keyword>
<evidence type="ECO:0000313" key="16">
    <source>
        <dbReference type="EMBL" id="PHT78799.1"/>
    </source>
</evidence>
<comment type="subunit">
    <text evidence="14">The potassium channel is composed of a homo- or heterotetrameric complex of pore-forming subunits.</text>
</comment>
<feature type="repeat" description="ANK" evidence="13">
    <location>
        <begin position="676"/>
        <end position="708"/>
    </location>
</feature>
<keyword evidence="17" id="KW-1185">Reference proteome</keyword>
<evidence type="ECO:0000256" key="14">
    <source>
        <dbReference type="RuleBase" id="RU369015"/>
    </source>
</evidence>
<feature type="repeat" description="ANK" evidence="13">
    <location>
        <begin position="618"/>
        <end position="644"/>
    </location>
</feature>
<comment type="subcellular location">
    <subcellularLocation>
        <location evidence="1 14">Membrane</location>
        <topology evidence="1 14">Multi-pass membrane protein</topology>
    </subcellularLocation>
</comment>
<dbReference type="Proteomes" id="UP000222542">
    <property type="component" value="Unassembled WGS sequence"/>
</dbReference>
<evidence type="ECO:0000256" key="5">
    <source>
        <dbReference type="ARBA" id="ARBA00022692"/>
    </source>
</evidence>
<dbReference type="Pfam" id="PF13637">
    <property type="entry name" value="Ank_4"/>
    <property type="match status" value="1"/>
</dbReference>
<dbReference type="SUPFAM" id="SSF51206">
    <property type="entry name" value="cAMP-binding domain-like"/>
    <property type="match status" value="2"/>
</dbReference>
<gene>
    <name evidence="16" type="ORF">T459_16851</name>
</gene>
<dbReference type="SUPFAM" id="SSF48403">
    <property type="entry name" value="Ankyrin repeat"/>
    <property type="match status" value="1"/>
</dbReference>
<dbReference type="InterPro" id="IPR036770">
    <property type="entry name" value="Ankyrin_rpt-contain_sf"/>
</dbReference>
<dbReference type="GO" id="GO:0034702">
    <property type="term" value="C:monoatomic ion channel complex"/>
    <property type="evidence" value="ECO:0007669"/>
    <property type="project" value="UniProtKB-KW"/>
</dbReference>
<keyword evidence="9" id="KW-1133">Transmembrane helix</keyword>